<reference evidence="6 9" key="2">
    <citation type="journal article" date="2014" name="BMC Genomics">
        <title>An improved genome release (version Mt4.0) for the model legume Medicago truncatula.</title>
        <authorList>
            <person name="Tang H."/>
            <person name="Krishnakumar V."/>
            <person name="Bidwell S."/>
            <person name="Rosen B."/>
            <person name="Chan A."/>
            <person name="Zhou S."/>
            <person name="Gentzbittel L."/>
            <person name="Childs K.L."/>
            <person name="Yandell M."/>
            <person name="Gundlach H."/>
            <person name="Mayer K.F."/>
            <person name="Schwartz D.C."/>
            <person name="Town C.D."/>
        </authorList>
    </citation>
    <scope>GENOME REANNOTATION</scope>
    <source>
        <strain evidence="8 9">cv. Jemalong A17</strain>
    </source>
</reference>
<dbReference type="AlphaFoldDB" id="G7I8P1"/>
<feature type="compositionally biased region" description="Pro residues" evidence="3">
    <location>
        <begin position="381"/>
        <end position="395"/>
    </location>
</feature>
<dbReference type="EnsemblPlants" id="AES61391">
    <property type="protein sequence ID" value="AES61391"/>
    <property type="gene ID" value="MTR_1g083260"/>
</dbReference>
<reference evidence="6 9" key="1">
    <citation type="journal article" date="2011" name="Nature">
        <title>The Medicago genome provides insight into the evolution of rhizobial symbioses.</title>
        <authorList>
            <person name="Young N.D."/>
            <person name="Debelle F."/>
            <person name="Oldroyd G.E."/>
            <person name="Geurts R."/>
            <person name="Cannon S.B."/>
            <person name="Udvardi M.K."/>
            <person name="Benedito V.A."/>
            <person name="Mayer K.F."/>
            <person name="Gouzy J."/>
            <person name="Schoof H."/>
            <person name="Van de Peer Y."/>
            <person name="Proost S."/>
            <person name="Cook D.R."/>
            <person name="Meyers B.C."/>
            <person name="Spannagl M."/>
            <person name="Cheung F."/>
            <person name="De Mita S."/>
            <person name="Krishnakumar V."/>
            <person name="Gundlach H."/>
            <person name="Zhou S."/>
            <person name="Mudge J."/>
            <person name="Bharti A.K."/>
            <person name="Murray J.D."/>
            <person name="Naoumkina M.A."/>
            <person name="Rosen B."/>
            <person name="Silverstein K.A."/>
            <person name="Tang H."/>
            <person name="Rombauts S."/>
            <person name="Zhao P.X."/>
            <person name="Zhou P."/>
            <person name="Barbe V."/>
            <person name="Bardou P."/>
            <person name="Bechner M."/>
            <person name="Bellec A."/>
            <person name="Berger A."/>
            <person name="Berges H."/>
            <person name="Bidwell S."/>
            <person name="Bisseling T."/>
            <person name="Choisne N."/>
            <person name="Couloux A."/>
            <person name="Denny R."/>
            <person name="Deshpande S."/>
            <person name="Dai X."/>
            <person name="Doyle J.J."/>
            <person name="Dudez A.M."/>
            <person name="Farmer A.D."/>
            <person name="Fouteau S."/>
            <person name="Franken C."/>
            <person name="Gibelin C."/>
            <person name="Gish J."/>
            <person name="Goldstein S."/>
            <person name="Gonzalez A.J."/>
            <person name="Green P.J."/>
            <person name="Hallab A."/>
            <person name="Hartog M."/>
            <person name="Hua A."/>
            <person name="Humphray S.J."/>
            <person name="Jeong D.H."/>
            <person name="Jing Y."/>
            <person name="Jocker A."/>
            <person name="Kenton S.M."/>
            <person name="Kim D.J."/>
            <person name="Klee K."/>
            <person name="Lai H."/>
            <person name="Lang C."/>
            <person name="Lin S."/>
            <person name="Macmil S.L."/>
            <person name="Magdelenat G."/>
            <person name="Matthews L."/>
            <person name="McCorrison J."/>
            <person name="Monaghan E.L."/>
            <person name="Mun J.H."/>
            <person name="Najar F.Z."/>
            <person name="Nicholson C."/>
            <person name="Noirot C."/>
            <person name="O'Bleness M."/>
            <person name="Paule C.R."/>
            <person name="Poulain J."/>
            <person name="Prion F."/>
            <person name="Qin B."/>
            <person name="Qu C."/>
            <person name="Retzel E.F."/>
            <person name="Riddle C."/>
            <person name="Sallet E."/>
            <person name="Samain S."/>
            <person name="Samson N."/>
            <person name="Sanders I."/>
            <person name="Saurat O."/>
            <person name="Scarpelli C."/>
            <person name="Schiex T."/>
            <person name="Segurens B."/>
            <person name="Severin A.J."/>
            <person name="Sherrier D.J."/>
            <person name="Shi R."/>
            <person name="Sims S."/>
            <person name="Singer S.R."/>
            <person name="Sinharoy S."/>
            <person name="Sterck L."/>
            <person name="Viollet A."/>
            <person name="Wang B.B."/>
            <person name="Wang K."/>
            <person name="Wang M."/>
            <person name="Wang X."/>
            <person name="Warfsmann J."/>
            <person name="Weissenbach J."/>
            <person name="White D.D."/>
            <person name="White J.D."/>
            <person name="Wiley G.B."/>
            <person name="Wincker P."/>
            <person name="Xing Y."/>
            <person name="Yang L."/>
            <person name="Yao Z."/>
            <person name="Ying F."/>
            <person name="Zhai J."/>
            <person name="Zhou L."/>
            <person name="Zuber A."/>
            <person name="Denarie J."/>
            <person name="Dixon R.A."/>
            <person name="May G.D."/>
            <person name="Schwartz D.C."/>
            <person name="Rogers J."/>
            <person name="Quetier F."/>
            <person name="Town C.D."/>
            <person name="Roe B.A."/>
        </authorList>
    </citation>
    <scope>NUCLEOTIDE SEQUENCE [LARGE SCALE GENOMIC DNA]</scope>
    <source>
        <strain evidence="6">A17</strain>
        <strain evidence="8 9">cv. Jemalong A17</strain>
    </source>
</reference>
<feature type="compositionally biased region" description="Polar residues" evidence="3">
    <location>
        <begin position="426"/>
        <end position="437"/>
    </location>
</feature>
<dbReference type="STRING" id="3880.G7I8P1"/>
<dbReference type="PANTHER" id="PTHR23213">
    <property type="entry name" value="FORMIN-RELATED"/>
    <property type="match status" value="1"/>
</dbReference>
<dbReference type="PaxDb" id="3880-AES61391"/>
<dbReference type="GO" id="GO:0030036">
    <property type="term" value="P:actin cytoskeleton organization"/>
    <property type="evidence" value="ECO:0000318"/>
    <property type="project" value="GO_Central"/>
</dbReference>
<feature type="compositionally biased region" description="Pro residues" evidence="3">
    <location>
        <begin position="453"/>
        <end position="465"/>
    </location>
</feature>
<evidence type="ECO:0000256" key="2">
    <source>
        <dbReference type="RuleBase" id="RU361260"/>
    </source>
</evidence>
<dbReference type="KEGG" id="mtr:11410053"/>
<evidence type="ECO:0000256" key="1">
    <source>
        <dbReference type="ARBA" id="ARBA00025793"/>
    </source>
</evidence>
<dbReference type="SMART" id="SM00498">
    <property type="entry name" value="FH2"/>
    <property type="match status" value="1"/>
</dbReference>
<dbReference type="PANTHER" id="PTHR23213:SF177">
    <property type="entry name" value="FORMIN-LIKE PROTEIN 11"/>
    <property type="match status" value="1"/>
</dbReference>
<dbReference type="InterPro" id="IPR015425">
    <property type="entry name" value="FH2_Formin"/>
</dbReference>
<keyword evidence="4" id="KW-0472">Membrane</keyword>
<dbReference type="PROSITE" id="PS51444">
    <property type="entry name" value="FH2"/>
    <property type="match status" value="1"/>
</dbReference>
<dbReference type="HOGENOM" id="CLU_007699_2_0_1"/>
<dbReference type="Gene3D" id="1.20.58.2220">
    <property type="entry name" value="Formin, FH2 domain"/>
    <property type="match status" value="1"/>
</dbReference>
<evidence type="ECO:0000313" key="10">
    <source>
        <dbReference type="Proteomes" id="UP000265566"/>
    </source>
</evidence>
<accession>G7I8P1</accession>
<feature type="compositionally biased region" description="Polar residues" evidence="3">
    <location>
        <begin position="370"/>
        <end position="380"/>
    </location>
</feature>
<feature type="compositionally biased region" description="Polar residues" evidence="3">
    <location>
        <begin position="111"/>
        <end position="123"/>
    </location>
</feature>
<dbReference type="SUPFAM" id="SSF101447">
    <property type="entry name" value="Formin homology 2 domain (FH2 domain)"/>
    <property type="match status" value="1"/>
</dbReference>
<feature type="transmembrane region" description="Helical" evidence="4">
    <location>
        <begin position="7"/>
        <end position="24"/>
    </location>
</feature>
<evidence type="ECO:0000256" key="4">
    <source>
        <dbReference type="SAM" id="Phobius"/>
    </source>
</evidence>
<dbReference type="eggNOG" id="KOG1922">
    <property type="taxonomic scope" value="Eukaryota"/>
</dbReference>
<sequence length="909" mass="101594">MSCGSELLTMIFIIIITLLVPLSSSQRTHILSVGALINAAGSFHVHTLQDNYYMKEQENEKKQVQKISGLDENEEKQGFIVEKFRSLLGLKSFHKRVPSKSNGDSDSDSDQFLTPSPSPSQNIEAEVEAPAPAPTPSQVMHFHPHSYHQKHHFHWNQPPKKLHHDDRGRTKRILVAVFVSVGVAAFVISLGLILFCRKKFTNHKKKKPKRTMPLCSSNTKGKTKGKVSLNPGLDLFYLDALGEDVEQHACTLTKTSDNNVSSSFTKEIVSVHEEELVIKNEHECVDKIVHEDCDSSEDESFHSFVDSQSNTRLSNASAGSLSDTQSLLLSPQNSFSLLPNQLPSSPQNTNDSHQPPYSPKQKDQDIENETFVQCPQTSNSSPPPPPPPPPTPPLKMPLFTLHSLTTSSRVSSHSPLSLTSHTLSSPVNSETSSRSNLSPEKDSFSPSSSNPTKSPPPPPCPPPFPRGNSNKNAKTPPPPPYQFPQSPLGKDGTPLAKLKPLHWDKVRAAPNRTMVWDKLRSSSFELDEEMIESLFGYNLQSSINNDESKSKTPSPSKHVLDPKRLQNITILSKALNVTAEQVCDALMQGKGLSLQQLEALVKMVPTKEEEGKLFNYKGNINELGSAEKFVRAVLCVPFAFQRVETMLYKETFDDEVVHLRNSFSMLEEACKELRSSRLFLKLLEAVLKTGNRMNVGTIRGGARAFKLDALLKLADVKGTDGKTTLLHFVVQEIVRSEGIRVSDSIMGKISQKSNKNRTEEEKEEDYRKMGLELVSGLSTELYNVKKTATIDLDVLASSVSNLYDGMVRLKQLVENELHEDEMCHNFVMSMKLFLQYVDGNLKELRGDEDRVIARVKEITEYFHGDVSKEDNPLRIFVIVRDFMGMLDNVCKELRRSKTPRTPNPLAPFR</sequence>
<feature type="transmembrane region" description="Helical" evidence="4">
    <location>
        <begin position="173"/>
        <end position="195"/>
    </location>
</feature>
<protein>
    <recommendedName>
        <fullName evidence="2">Formin-like protein</fullName>
    </recommendedName>
</protein>
<dbReference type="Pfam" id="PF02181">
    <property type="entry name" value="FH2"/>
    <property type="match status" value="1"/>
</dbReference>
<dbReference type="OrthoDB" id="1668162at2759"/>
<keyword evidence="4" id="KW-0812">Transmembrane</keyword>
<dbReference type="OMA" id="PEDCHSS"/>
<dbReference type="InterPro" id="IPR042201">
    <property type="entry name" value="FH2_Formin_sf"/>
</dbReference>
<reference evidence="7" key="5">
    <citation type="journal article" date="2018" name="Nat. Plants">
        <title>Whole-genome landscape of Medicago truncatula symbiotic genes.</title>
        <authorList>
            <person name="Pecrix Y."/>
            <person name="Gamas P."/>
            <person name="Carrere S."/>
        </authorList>
    </citation>
    <scope>NUCLEOTIDE SEQUENCE</scope>
    <source>
        <tissue evidence="7">Leaves</tissue>
    </source>
</reference>
<evidence type="ECO:0000313" key="9">
    <source>
        <dbReference type="Proteomes" id="UP000002051"/>
    </source>
</evidence>
<evidence type="ECO:0000256" key="3">
    <source>
        <dbReference type="SAM" id="MobiDB-lite"/>
    </source>
</evidence>
<dbReference type="Proteomes" id="UP000002051">
    <property type="component" value="Unassembled WGS sequence"/>
</dbReference>
<feature type="transmembrane region" description="Helical" evidence="4">
    <location>
        <begin position="30"/>
        <end position="48"/>
    </location>
</feature>
<dbReference type="Proteomes" id="UP000265566">
    <property type="component" value="Chromosome 1"/>
</dbReference>
<dbReference type="GO" id="GO:0051015">
    <property type="term" value="F:actin filament binding"/>
    <property type="evidence" value="ECO:0000318"/>
    <property type="project" value="GO_Central"/>
</dbReference>
<comment type="similarity">
    <text evidence="1">Belongs to the formin-like family. Class-I subfamily.</text>
</comment>
<feature type="domain" description="FH2" evidence="5">
    <location>
        <begin position="488"/>
        <end position="909"/>
    </location>
</feature>
<organism evidence="6 9">
    <name type="scientific">Medicago truncatula</name>
    <name type="common">Barrel medic</name>
    <name type="synonym">Medicago tribuloides</name>
    <dbReference type="NCBI Taxonomy" id="3880"/>
    <lineage>
        <taxon>Eukaryota</taxon>
        <taxon>Viridiplantae</taxon>
        <taxon>Streptophyta</taxon>
        <taxon>Embryophyta</taxon>
        <taxon>Tracheophyta</taxon>
        <taxon>Spermatophyta</taxon>
        <taxon>Magnoliopsida</taxon>
        <taxon>eudicotyledons</taxon>
        <taxon>Gunneridae</taxon>
        <taxon>Pentapetalae</taxon>
        <taxon>rosids</taxon>
        <taxon>fabids</taxon>
        <taxon>Fabales</taxon>
        <taxon>Fabaceae</taxon>
        <taxon>Papilionoideae</taxon>
        <taxon>50 kb inversion clade</taxon>
        <taxon>NPAAA clade</taxon>
        <taxon>Hologalegina</taxon>
        <taxon>IRL clade</taxon>
        <taxon>Trifolieae</taxon>
        <taxon>Medicago</taxon>
    </lineage>
</organism>
<evidence type="ECO:0000313" key="8">
    <source>
        <dbReference type="EnsemblPlants" id="AES61391"/>
    </source>
</evidence>
<dbReference type="InterPro" id="IPR027643">
    <property type="entry name" value="Formin-like_plant"/>
</dbReference>
<dbReference type="EMBL" id="PSQE01000001">
    <property type="protein sequence ID" value="RHN80795.1"/>
    <property type="molecule type" value="Genomic_DNA"/>
</dbReference>
<feature type="compositionally biased region" description="Low complexity" evidence="3">
    <location>
        <begin position="400"/>
        <end position="425"/>
    </location>
</feature>
<evidence type="ECO:0000313" key="7">
    <source>
        <dbReference type="EMBL" id="RHN80795.1"/>
    </source>
</evidence>
<feature type="region of interest" description="Disordered" evidence="3">
    <location>
        <begin position="334"/>
        <end position="496"/>
    </location>
</feature>
<dbReference type="Gramene" id="rna4761">
    <property type="protein sequence ID" value="RHN80795.1"/>
    <property type="gene ID" value="gene4761"/>
</dbReference>
<reference evidence="8" key="3">
    <citation type="submission" date="2015-04" db="UniProtKB">
        <authorList>
            <consortium name="EnsemblPlants"/>
        </authorList>
    </citation>
    <scope>IDENTIFICATION</scope>
    <source>
        <strain evidence="8">cv. Jemalong A17</strain>
    </source>
</reference>
<evidence type="ECO:0000313" key="6">
    <source>
        <dbReference type="EMBL" id="AES61391.1"/>
    </source>
</evidence>
<feature type="compositionally biased region" description="Polar residues" evidence="3">
    <location>
        <begin position="334"/>
        <end position="355"/>
    </location>
</feature>
<dbReference type="EMBL" id="CM001217">
    <property type="protein sequence ID" value="AES61391.1"/>
    <property type="molecule type" value="Genomic_DNA"/>
</dbReference>
<name>G7I8P1_MEDTR</name>
<dbReference type="GO" id="GO:0005856">
    <property type="term" value="C:cytoskeleton"/>
    <property type="evidence" value="ECO:0000318"/>
    <property type="project" value="GO_Central"/>
</dbReference>
<feature type="region of interest" description="Disordered" evidence="3">
    <location>
        <begin position="96"/>
        <end position="141"/>
    </location>
</feature>
<evidence type="ECO:0000259" key="5">
    <source>
        <dbReference type="PROSITE" id="PS51444"/>
    </source>
</evidence>
<keyword evidence="9" id="KW-1185">Reference proteome</keyword>
<dbReference type="GO" id="GO:0045010">
    <property type="term" value="P:actin nucleation"/>
    <property type="evidence" value="ECO:0007669"/>
    <property type="project" value="InterPro"/>
</dbReference>
<reference evidence="10" key="4">
    <citation type="journal article" date="2018" name="Nat. Plants">
        <title>Whole-genome landscape of Medicago truncatula symbiotic genes.</title>
        <authorList>
            <person name="Pecrix Y."/>
            <person name="Staton S.E."/>
            <person name="Sallet E."/>
            <person name="Lelandais-Briere C."/>
            <person name="Moreau S."/>
            <person name="Carrere S."/>
            <person name="Blein T."/>
            <person name="Jardinaud M.F."/>
            <person name="Latrasse D."/>
            <person name="Zouine M."/>
            <person name="Zahm M."/>
            <person name="Kreplak J."/>
            <person name="Mayjonade B."/>
            <person name="Satge C."/>
            <person name="Perez M."/>
            <person name="Cauet S."/>
            <person name="Marande W."/>
            <person name="Chantry-Darmon C."/>
            <person name="Lopez-Roques C."/>
            <person name="Bouchez O."/>
            <person name="Berard A."/>
            <person name="Debelle F."/>
            <person name="Munos S."/>
            <person name="Bendahmane A."/>
            <person name="Berges H."/>
            <person name="Niebel A."/>
            <person name="Buitink J."/>
            <person name="Frugier F."/>
            <person name="Benhamed M."/>
            <person name="Crespi M."/>
            <person name="Gouzy J."/>
            <person name="Gamas P."/>
        </authorList>
    </citation>
    <scope>NUCLEOTIDE SEQUENCE [LARGE SCALE GENOMIC DNA]</scope>
    <source>
        <strain evidence="10">cv. Jemalong A17</strain>
    </source>
</reference>
<proteinExistence type="inferred from homology"/>
<keyword evidence="4" id="KW-1133">Transmembrane helix</keyword>
<gene>
    <name evidence="8" type="primary">11410053</name>
    <name evidence="6" type="ordered locus">MTR_1g083260</name>
    <name evidence="7" type="ORF">MtrunA17_Chr1g0192111</name>
</gene>